<organism evidence="1 2">
    <name type="scientific">Panagrolaimus sp. PS1159</name>
    <dbReference type="NCBI Taxonomy" id="55785"/>
    <lineage>
        <taxon>Eukaryota</taxon>
        <taxon>Metazoa</taxon>
        <taxon>Ecdysozoa</taxon>
        <taxon>Nematoda</taxon>
        <taxon>Chromadorea</taxon>
        <taxon>Rhabditida</taxon>
        <taxon>Tylenchina</taxon>
        <taxon>Panagrolaimomorpha</taxon>
        <taxon>Panagrolaimoidea</taxon>
        <taxon>Panagrolaimidae</taxon>
        <taxon>Panagrolaimus</taxon>
    </lineage>
</organism>
<proteinExistence type="predicted"/>
<sequence length="81" mass="9425">METNIIQTFRTKSFGKLLLYITITSVGYLFLWLLITPFVPHENIILSYFPPKIYAFSGILGIFSTLAILTIICIFYEWQKV</sequence>
<protein>
    <submittedName>
        <fullName evidence="2">Dolichol phosphate-mannose biosynthesis regulatory protein</fullName>
    </submittedName>
</protein>
<accession>A0AC35G7F6</accession>
<dbReference type="Proteomes" id="UP000887580">
    <property type="component" value="Unplaced"/>
</dbReference>
<evidence type="ECO:0000313" key="1">
    <source>
        <dbReference type="Proteomes" id="UP000887580"/>
    </source>
</evidence>
<name>A0AC35G7F6_9BILA</name>
<dbReference type="WBParaSite" id="PS1159_v2.g24532.t1">
    <property type="protein sequence ID" value="PS1159_v2.g24532.t1"/>
    <property type="gene ID" value="PS1159_v2.g24532"/>
</dbReference>
<evidence type="ECO:0000313" key="2">
    <source>
        <dbReference type="WBParaSite" id="PS1159_v2.g24532.t1"/>
    </source>
</evidence>
<reference evidence="2" key="1">
    <citation type="submission" date="2022-11" db="UniProtKB">
        <authorList>
            <consortium name="WormBaseParasite"/>
        </authorList>
    </citation>
    <scope>IDENTIFICATION</scope>
</reference>